<organism evidence="3 4">
    <name type="scientific">Punica granatum</name>
    <name type="common">Pomegranate</name>
    <dbReference type="NCBI Taxonomy" id="22663"/>
    <lineage>
        <taxon>Eukaryota</taxon>
        <taxon>Viridiplantae</taxon>
        <taxon>Streptophyta</taxon>
        <taxon>Embryophyta</taxon>
        <taxon>Tracheophyta</taxon>
        <taxon>Spermatophyta</taxon>
        <taxon>Magnoliopsida</taxon>
        <taxon>eudicotyledons</taxon>
        <taxon>Gunneridae</taxon>
        <taxon>Pentapetalae</taxon>
        <taxon>rosids</taxon>
        <taxon>malvids</taxon>
        <taxon>Myrtales</taxon>
        <taxon>Lythraceae</taxon>
        <taxon>Punica</taxon>
    </lineage>
</organism>
<dbReference type="GeneID" id="116201283"/>
<feature type="region of interest" description="Disordered" evidence="1">
    <location>
        <begin position="106"/>
        <end position="147"/>
    </location>
</feature>
<evidence type="ECO:0000256" key="2">
    <source>
        <dbReference type="SAM" id="SignalP"/>
    </source>
</evidence>
<dbReference type="OrthoDB" id="690661at2759"/>
<keyword evidence="2" id="KW-0732">Signal</keyword>
<dbReference type="PANTHER" id="PTHR35463:SF10">
    <property type="entry name" value="TRANSMEMBRANE PROTEIN"/>
    <property type="match status" value="1"/>
</dbReference>
<sequence>MNPKFTELTTFFFWFILLSSQSLLTVGADNGAEHLAEEHNKKQEPSLAEIATDTISVIRYPHRVSWHKIKTLLNKVQLRLSPPDLDFRGSSDKANAVQEMKEAVEKSFGSSKSTVEGSARSAAKAVQKTAEKVKESMPDEEVPRSEL</sequence>
<reference evidence="3" key="1">
    <citation type="journal article" date="2020" name="Plant Biotechnol. J.">
        <title>The pomegranate (Punica granatum L.) draft genome dissects genetic divergence between soft- and hard-seeded cultivars.</title>
        <authorList>
            <person name="Luo X."/>
            <person name="Li H."/>
            <person name="Wu Z."/>
            <person name="Yao W."/>
            <person name="Zhao P."/>
            <person name="Cao D."/>
            <person name="Yu H."/>
            <person name="Li K."/>
            <person name="Poudel K."/>
            <person name="Zhao D."/>
            <person name="Zhang F."/>
            <person name="Xia X."/>
            <person name="Chen L."/>
            <person name="Wang Q."/>
            <person name="Jing D."/>
            <person name="Cao S."/>
        </authorList>
    </citation>
    <scope>NUCLEOTIDE SEQUENCE [LARGE SCALE GENOMIC DNA]</scope>
    <source>
        <strain evidence="3">cv. Tunisia</strain>
    </source>
</reference>
<proteinExistence type="predicted"/>
<evidence type="ECO:0000313" key="3">
    <source>
        <dbReference type="Proteomes" id="UP000515151"/>
    </source>
</evidence>
<feature type="chain" id="PRO_5027643149" evidence="2">
    <location>
        <begin position="28"/>
        <end position="147"/>
    </location>
</feature>
<accession>A0A6P8DAR4</accession>
<feature type="signal peptide" evidence="2">
    <location>
        <begin position="1"/>
        <end position="27"/>
    </location>
</feature>
<dbReference type="AlphaFoldDB" id="A0A6P8DAR4"/>
<keyword evidence="3" id="KW-1185">Reference proteome</keyword>
<name>A0A6P8DAR4_PUNGR</name>
<dbReference type="PANTHER" id="PTHR35463">
    <property type="entry name" value="TRANSMEMBRANE PROTEIN"/>
    <property type="match status" value="1"/>
</dbReference>
<reference evidence="4" key="2">
    <citation type="submission" date="2025-08" db="UniProtKB">
        <authorList>
            <consortium name="RefSeq"/>
        </authorList>
    </citation>
    <scope>IDENTIFICATION</scope>
    <source>
        <tissue evidence="4">Leaf</tissue>
    </source>
</reference>
<gene>
    <name evidence="4" type="primary">LOC116201283</name>
</gene>
<dbReference type="RefSeq" id="XP_031388318.1">
    <property type="nucleotide sequence ID" value="XM_031532458.1"/>
</dbReference>
<evidence type="ECO:0000313" key="4">
    <source>
        <dbReference type="RefSeq" id="XP_031388318.1"/>
    </source>
</evidence>
<protein>
    <submittedName>
        <fullName evidence="4">Uncharacterized protein LOC116201283</fullName>
    </submittedName>
</protein>
<evidence type="ECO:0000256" key="1">
    <source>
        <dbReference type="SAM" id="MobiDB-lite"/>
    </source>
</evidence>
<feature type="compositionally biased region" description="Basic and acidic residues" evidence="1">
    <location>
        <begin position="129"/>
        <end position="147"/>
    </location>
</feature>
<dbReference type="Proteomes" id="UP000515151">
    <property type="component" value="Chromosome 3"/>
</dbReference>